<dbReference type="Proteomes" id="UP001596506">
    <property type="component" value="Unassembled WGS sequence"/>
</dbReference>
<dbReference type="InterPro" id="IPR036410">
    <property type="entry name" value="HSP_DnaJ_Cys-rich_dom_sf"/>
</dbReference>
<evidence type="ECO:0000256" key="1">
    <source>
        <dbReference type="SAM" id="Coils"/>
    </source>
</evidence>
<proteinExistence type="predicted"/>
<sequence>MKKRSGPSLRKEKRPLKRCPQCNGRGVVKPMFYELPCDYCGHSGMVCKETGEPLAEDELRLQLTIRLREQREENAKLRQQLADVMADRNDRGYGAAGARYHGD</sequence>
<dbReference type="RefSeq" id="WP_100689429.1">
    <property type="nucleotide sequence ID" value="NZ_JBHTBD010000007.1"/>
</dbReference>
<dbReference type="SUPFAM" id="SSF57938">
    <property type="entry name" value="DnaJ/Hsp40 cysteine-rich domain"/>
    <property type="match status" value="1"/>
</dbReference>
<evidence type="ECO:0000313" key="3">
    <source>
        <dbReference type="Proteomes" id="UP001596506"/>
    </source>
</evidence>
<reference evidence="3" key="1">
    <citation type="journal article" date="2019" name="Int. J. Syst. Evol. Microbiol.">
        <title>The Global Catalogue of Microorganisms (GCM) 10K type strain sequencing project: providing services to taxonomists for standard genome sequencing and annotation.</title>
        <authorList>
            <consortium name="The Broad Institute Genomics Platform"/>
            <consortium name="The Broad Institute Genome Sequencing Center for Infectious Disease"/>
            <person name="Wu L."/>
            <person name="Ma J."/>
        </authorList>
    </citation>
    <scope>NUCLEOTIDE SEQUENCE [LARGE SCALE GENOMIC DNA]</scope>
    <source>
        <strain evidence="3">CCUG 60559</strain>
    </source>
</reference>
<name>A0ABW2IXV8_9GAMM</name>
<organism evidence="2 3">
    <name type="scientific">Marinobacter aromaticivorans</name>
    <dbReference type="NCBI Taxonomy" id="1494078"/>
    <lineage>
        <taxon>Bacteria</taxon>
        <taxon>Pseudomonadati</taxon>
        <taxon>Pseudomonadota</taxon>
        <taxon>Gammaproteobacteria</taxon>
        <taxon>Pseudomonadales</taxon>
        <taxon>Marinobacteraceae</taxon>
        <taxon>Marinobacter</taxon>
    </lineage>
</organism>
<evidence type="ECO:0000313" key="2">
    <source>
        <dbReference type="EMBL" id="MFC7296080.1"/>
    </source>
</evidence>
<protein>
    <submittedName>
        <fullName evidence="2">Uncharacterized protein</fullName>
    </submittedName>
</protein>
<keyword evidence="3" id="KW-1185">Reference proteome</keyword>
<accession>A0ABW2IXV8</accession>
<gene>
    <name evidence="2" type="ORF">ACFQQA_15260</name>
</gene>
<feature type="coiled-coil region" evidence="1">
    <location>
        <begin position="60"/>
        <end position="87"/>
    </location>
</feature>
<dbReference type="EMBL" id="JBHTBD010000007">
    <property type="protein sequence ID" value="MFC7296080.1"/>
    <property type="molecule type" value="Genomic_DNA"/>
</dbReference>
<comment type="caution">
    <text evidence="2">The sequence shown here is derived from an EMBL/GenBank/DDBJ whole genome shotgun (WGS) entry which is preliminary data.</text>
</comment>
<keyword evidence="1" id="KW-0175">Coiled coil</keyword>